<protein>
    <recommendedName>
        <fullName evidence="1">Bacterial transcriptional activator domain-containing protein</fullName>
    </recommendedName>
</protein>
<dbReference type="AlphaFoldDB" id="A0A511B3T4"/>
<dbReference type="InterPro" id="IPR036388">
    <property type="entry name" value="WH-like_DNA-bd_sf"/>
</dbReference>
<dbReference type="InterPro" id="IPR005158">
    <property type="entry name" value="BTAD"/>
</dbReference>
<dbReference type="SMART" id="SM01043">
    <property type="entry name" value="BTAD"/>
    <property type="match status" value="1"/>
</dbReference>
<dbReference type="Proteomes" id="UP000321230">
    <property type="component" value="Unassembled WGS sequence"/>
</dbReference>
<dbReference type="PANTHER" id="PTHR35807">
    <property type="entry name" value="TRANSCRIPTIONAL REGULATOR REDD-RELATED"/>
    <property type="match status" value="1"/>
</dbReference>
<dbReference type="EMBL" id="BJUZ01000002">
    <property type="protein sequence ID" value="GEK94191.1"/>
    <property type="molecule type" value="Genomic_DNA"/>
</dbReference>
<name>A0A511B3T4_9PROT</name>
<dbReference type="InterPro" id="IPR016032">
    <property type="entry name" value="Sig_transdc_resp-reg_C-effctor"/>
</dbReference>
<feature type="domain" description="Bacterial transcriptional activator" evidence="1">
    <location>
        <begin position="114"/>
        <end position="245"/>
    </location>
</feature>
<evidence type="ECO:0000313" key="3">
    <source>
        <dbReference type="Proteomes" id="UP000321230"/>
    </source>
</evidence>
<dbReference type="OrthoDB" id="7888886at2"/>
<dbReference type="Gene3D" id="1.10.10.10">
    <property type="entry name" value="Winged helix-like DNA-binding domain superfamily/Winged helix DNA-binding domain"/>
    <property type="match status" value="1"/>
</dbReference>
<organism evidence="2 3">
    <name type="scientific">Gluconobacter wancherniae NBRC 103581</name>
    <dbReference type="NCBI Taxonomy" id="656744"/>
    <lineage>
        <taxon>Bacteria</taxon>
        <taxon>Pseudomonadati</taxon>
        <taxon>Pseudomonadota</taxon>
        <taxon>Alphaproteobacteria</taxon>
        <taxon>Acetobacterales</taxon>
        <taxon>Acetobacteraceae</taxon>
        <taxon>Gluconobacter</taxon>
    </lineage>
</organism>
<proteinExistence type="predicted"/>
<sequence length="709" mass="78119">MLDIGVQTARQADPTLLRLTLFGRMEARTLTGESVLPIGGKTRALLAILALSDRKPVLRSRLSELLWSRRPEEMARASLRQDIHRLLDALSPLGVDVIDVQRHTLSLKPALTSVDAERVLTANSRTLGGLLPPDLLLLGELNGIDPAFDEWIDQQRERITLHIKGVCETRLRELRDPDQIDTEAERLLLMDELNDTAWRARIQAALSRGDHARAGAIAENLLKAFERQPDRVPAAQTQALINRVLLPREPGDAADVFQEEMLPGQFVGGADSSASYSSLVHDLGGVNQQKQDVLLIANKNGAEYFASSLASVLFLTFAADAECVEHARELAETLELLLVDLGLISVLTTPSGYTPDAINPMQSYQGMGADYLVSGTLRPAMGGAKPRLVLRVLDVRENAAIIWGTHCEIEVVDLAHTRVMLSAAAQSIKWGIVLAEARRSWNLPRGNLSPLGCGVRAFLLMMNRDGRTFSEIEQLLEHARRKDGQQAFIPMLQSLFFYGRSVCDWSIEEDRCQQNALDAARAVIALMPYQKVYLPMLAAALYLNPKTQGQAKSVFASFMEDAPSDEVILYTIGYYFCTTMECLLAGRMADALLEIEKVRLSPCRSPLYALLDPFFMLISVLAGEGRKVVESGRMLAGMYPHSSGCLVPYLVALVTEGGDSGEIDAVRTHLLSFSSSLTVGRVMRRLEYLPSPQRVLIENALRQAGLPET</sequence>
<gene>
    <name evidence="2" type="ORF">GWA01_19610</name>
</gene>
<dbReference type="RefSeq" id="WP_146797048.1">
    <property type="nucleotide sequence ID" value="NZ_BARC01000006.1"/>
</dbReference>
<dbReference type="GO" id="GO:0006355">
    <property type="term" value="P:regulation of DNA-templated transcription"/>
    <property type="evidence" value="ECO:0007669"/>
    <property type="project" value="InterPro"/>
</dbReference>
<dbReference type="SUPFAM" id="SSF46894">
    <property type="entry name" value="C-terminal effector domain of the bipartite response regulators"/>
    <property type="match status" value="1"/>
</dbReference>
<comment type="caution">
    <text evidence="2">The sequence shown here is derived from an EMBL/GenBank/DDBJ whole genome shotgun (WGS) entry which is preliminary data.</text>
</comment>
<evidence type="ECO:0000313" key="2">
    <source>
        <dbReference type="EMBL" id="GEK94191.1"/>
    </source>
</evidence>
<dbReference type="GO" id="GO:0003677">
    <property type="term" value="F:DNA binding"/>
    <property type="evidence" value="ECO:0007669"/>
    <property type="project" value="InterPro"/>
</dbReference>
<evidence type="ECO:0000259" key="1">
    <source>
        <dbReference type="SMART" id="SM01043"/>
    </source>
</evidence>
<reference evidence="2 3" key="1">
    <citation type="submission" date="2019-07" db="EMBL/GenBank/DDBJ databases">
        <title>Whole genome shotgun sequence of Gluconobacter wancherniae NBRC 103581.</title>
        <authorList>
            <person name="Hosoyama A."/>
            <person name="Uohara A."/>
            <person name="Ohji S."/>
            <person name="Ichikawa N."/>
        </authorList>
    </citation>
    <scope>NUCLEOTIDE SEQUENCE [LARGE SCALE GENOMIC DNA]</scope>
    <source>
        <strain evidence="2 3">NBRC 103581</strain>
    </source>
</reference>
<accession>A0A511B3T4</accession>
<keyword evidence="3" id="KW-1185">Reference proteome</keyword>
<dbReference type="InterPro" id="IPR051677">
    <property type="entry name" value="AfsR-DnrI-RedD_regulator"/>
</dbReference>